<feature type="transmembrane region" description="Helical" evidence="1">
    <location>
        <begin position="6"/>
        <end position="25"/>
    </location>
</feature>
<accession>A0ABW2Q629</accession>
<protein>
    <submittedName>
        <fullName evidence="3">GGDEF domain-containing protein</fullName>
    </submittedName>
</protein>
<feature type="transmembrane region" description="Helical" evidence="1">
    <location>
        <begin position="93"/>
        <end position="112"/>
    </location>
</feature>
<feature type="transmembrane region" description="Helical" evidence="1">
    <location>
        <begin position="182"/>
        <end position="209"/>
    </location>
</feature>
<dbReference type="Pfam" id="PF00990">
    <property type="entry name" value="GGDEF"/>
    <property type="match status" value="1"/>
</dbReference>
<reference evidence="4" key="1">
    <citation type="journal article" date="2019" name="Int. J. Syst. Evol. Microbiol.">
        <title>The Global Catalogue of Microorganisms (GCM) 10K type strain sequencing project: providing services to taxonomists for standard genome sequencing and annotation.</title>
        <authorList>
            <consortium name="The Broad Institute Genomics Platform"/>
            <consortium name="The Broad Institute Genome Sequencing Center for Infectious Disease"/>
            <person name="Wu L."/>
            <person name="Ma J."/>
        </authorList>
    </citation>
    <scope>NUCLEOTIDE SEQUENCE [LARGE SCALE GENOMIC DNA]</scope>
    <source>
        <strain evidence="4">JCM 1490</strain>
    </source>
</reference>
<evidence type="ECO:0000313" key="4">
    <source>
        <dbReference type="Proteomes" id="UP001596455"/>
    </source>
</evidence>
<keyword evidence="1" id="KW-0812">Transmembrane</keyword>
<feature type="domain" description="GGDEF" evidence="2">
    <location>
        <begin position="211"/>
        <end position="380"/>
    </location>
</feature>
<dbReference type="RefSeq" id="WP_382392111.1">
    <property type="nucleotide sequence ID" value="NZ_JBHTCQ010000001.1"/>
</dbReference>
<dbReference type="Proteomes" id="UP001596455">
    <property type="component" value="Unassembled WGS sequence"/>
</dbReference>
<comment type="caution">
    <text evidence="3">The sequence shown here is derived from an EMBL/GenBank/DDBJ whole genome shotgun (WGS) entry which is preliminary data.</text>
</comment>
<name>A0ABW2Q629_9MICO</name>
<dbReference type="Gene3D" id="3.30.70.270">
    <property type="match status" value="1"/>
</dbReference>
<dbReference type="InterPro" id="IPR029787">
    <property type="entry name" value="Nucleotide_cyclase"/>
</dbReference>
<gene>
    <name evidence="3" type="ORF">ACFQQL_05630</name>
</gene>
<evidence type="ECO:0000256" key="1">
    <source>
        <dbReference type="SAM" id="Phobius"/>
    </source>
</evidence>
<dbReference type="SMART" id="SM00267">
    <property type="entry name" value="GGDEF"/>
    <property type="match status" value="1"/>
</dbReference>
<dbReference type="InterPro" id="IPR043128">
    <property type="entry name" value="Rev_trsase/Diguanyl_cyclase"/>
</dbReference>
<dbReference type="InterPro" id="IPR000160">
    <property type="entry name" value="GGDEF_dom"/>
</dbReference>
<evidence type="ECO:0000259" key="2">
    <source>
        <dbReference type="SMART" id="SM00267"/>
    </source>
</evidence>
<feature type="transmembrane region" description="Helical" evidence="1">
    <location>
        <begin position="153"/>
        <end position="176"/>
    </location>
</feature>
<evidence type="ECO:0000313" key="3">
    <source>
        <dbReference type="EMBL" id="MFC7404581.1"/>
    </source>
</evidence>
<proteinExistence type="predicted"/>
<dbReference type="SUPFAM" id="SSF55073">
    <property type="entry name" value="Nucleotide cyclase"/>
    <property type="match status" value="1"/>
</dbReference>
<dbReference type="EMBL" id="JBHTCQ010000001">
    <property type="protein sequence ID" value="MFC7404581.1"/>
    <property type="molecule type" value="Genomic_DNA"/>
</dbReference>
<feature type="transmembrane region" description="Helical" evidence="1">
    <location>
        <begin position="37"/>
        <end position="56"/>
    </location>
</feature>
<keyword evidence="4" id="KW-1185">Reference proteome</keyword>
<feature type="transmembrane region" description="Helical" evidence="1">
    <location>
        <begin position="124"/>
        <end position="141"/>
    </location>
</feature>
<keyword evidence="1" id="KW-1133">Transmembrane helix</keyword>
<sequence length="381" mass="40795">MTLDVTTLLVFSALVTVATSSLFLAETWSREADTVDRLWSLGFASALLTSLCYVTSEVVPELWFALALGNGLLALTPLALWNGIRVYAGRRRSLIEVSVAVALLAVLATLIRFPEGGSWSGAEVYLLGNAAGSLLSAGEILRSPAKGERAARYLVVIMSVAGVFFVLRWVLFLVLGAESDLFHAYAGTAVASLVVPLCIMGAAFSMTVLRHNQAHTRREASRNFDPMTGARTQSSFNPRAVELLRAAEEDGAPVCVVAIHPENYEEIALAFDGDVADQALVRVGEVTINMLPARAIMGRDAVDVHSFQVVLPGTTEEAVQWAQGVRTELIATPFDADGTRMRLSVRLGIASSIRHGYELCSLCNISREAAGEGTDAVAVAR</sequence>
<feature type="transmembrane region" description="Helical" evidence="1">
    <location>
        <begin position="62"/>
        <end position="81"/>
    </location>
</feature>
<organism evidence="3 4">
    <name type="scientific">Georgenia alba</name>
    <dbReference type="NCBI Taxonomy" id="2233858"/>
    <lineage>
        <taxon>Bacteria</taxon>
        <taxon>Bacillati</taxon>
        <taxon>Actinomycetota</taxon>
        <taxon>Actinomycetes</taxon>
        <taxon>Micrococcales</taxon>
        <taxon>Bogoriellaceae</taxon>
        <taxon>Georgenia</taxon>
    </lineage>
</organism>
<keyword evidence="1" id="KW-0472">Membrane</keyword>